<evidence type="ECO:0000313" key="3">
    <source>
        <dbReference type="Proteomes" id="UP000824120"/>
    </source>
</evidence>
<gene>
    <name evidence="2" type="ORF">H5410_051693</name>
</gene>
<dbReference type="EMBL" id="JACXVP010000010">
    <property type="protein sequence ID" value="KAG5581066.1"/>
    <property type="molecule type" value="Genomic_DNA"/>
</dbReference>
<dbReference type="PANTHER" id="PTHR47599:SF3">
    <property type="entry name" value="CELL-TO-CELL MOVEMENT PROTEIN"/>
    <property type="match status" value="1"/>
</dbReference>
<name>A0A9J5WZ72_SOLCO</name>
<dbReference type="PANTHER" id="PTHR47599">
    <property type="entry name" value="CELL-TO-CELL MOVEMENT PROTEIN"/>
    <property type="match status" value="1"/>
</dbReference>
<dbReference type="Pfam" id="PF01107">
    <property type="entry name" value="MP"/>
    <property type="match status" value="1"/>
</dbReference>
<dbReference type="InterPro" id="IPR028919">
    <property type="entry name" value="Viral_movement"/>
</dbReference>
<evidence type="ECO:0000313" key="2">
    <source>
        <dbReference type="EMBL" id="KAG5581066.1"/>
    </source>
</evidence>
<organism evidence="2 3">
    <name type="scientific">Solanum commersonii</name>
    <name type="common">Commerson's wild potato</name>
    <name type="synonym">Commerson's nightshade</name>
    <dbReference type="NCBI Taxonomy" id="4109"/>
    <lineage>
        <taxon>Eukaryota</taxon>
        <taxon>Viridiplantae</taxon>
        <taxon>Streptophyta</taxon>
        <taxon>Embryophyta</taxon>
        <taxon>Tracheophyta</taxon>
        <taxon>Spermatophyta</taxon>
        <taxon>Magnoliopsida</taxon>
        <taxon>eudicotyledons</taxon>
        <taxon>Gunneridae</taxon>
        <taxon>Pentapetalae</taxon>
        <taxon>asterids</taxon>
        <taxon>lamiids</taxon>
        <taxon>Solanales</taxon>
        <taxon>Solanaceae</taxon>
        <taxon>Solanoideae</taxon>
        <taxon>Solaneae</taxon>
        <taxon>Solanum</taxon>
    </lineage>
</organism>
<dbReference type="OrthoDB" id="1544425at2759"/>
<sequence>MSRIELAPGIIDNNDYSYNEIDIEEIQDINAKNPIKYVHLGGTKILIKTYFREGIDTPIEIYLADDRIIQSIEKSIISAVKGNLIYQKFKFIISANYLVANNDRNIDNH</sequence>
<dbReference type="Proteomes" id="UP000824120">
    <property type="component" value="Chromosome 10"/>
</dbReference>
<dbReference type="InterPro" id="IPR051596">
    <property type="entry name" value="Caulimoviridae_Movement"/>
</dbReference>
<proteinExistence type="predicted"/>
<keyword evidence="3" id="KW-1185">Reference proteome</keyword>
<protein>
    <submittedName>
        <fullName evidence="2">Uncharacterized protein</fullName>
    </submittedName>
</protein>
<comment type="caution">
    <text evidence="2">The sequence shown here is derived from an EMBL/GenBank/DDBJ whole genome shotgun (WGS) entry which is preliminary data.</text>
</comment>
<keyword evidence="1" id="KW-0175">Coiled coil</keyword>
<accession>A0A9J5WZ72</accession>
<evidence type="ECO:0000256" key="1">
    <source>
        <dbReference type="ARBA" id="ARBA00023054"/>
    </source>
</evidence>
<reference evidence="2 3" key="1">
    <citation type="submission" date="2020-09" db="EMBL/GenBank/DDBJ databases">
        <title>De no assembly of potato wild relative species, Solanum commersonii.</title>
        <authorList>
            <person name="Cho K."/>
        </authorList>
    </citation>
    <scope>NUCLEOTIDE SEQUENCE [LARGE SCALE GENOMIC DNA]</scope>
    <source>
        <strain evidence="2">LZ3.2</strain>
        <tissue evidence="2">Leaf</tissue>
    </source>
</reference>
<dbReference type="AlphaFoldDB" id="A0A9J5WZ72"/>